<keyword evidence="5" id="KW-1185">Reference proteome</keyword>
<name>A0ABT1NHG7_9FIRM</name>
<proteinExistence type="predicted"/>
<dbReference type="InterPro" id="IPR051685">
    <property type="entry name" value="Ycf3/AcsC/BcsC/TPR_MFPF"/>
</dbReference>
<protein>
    <recommendedName>
        <fullName evidence="6">Tetratricopeptide repeat protein</fullName>
    </recommendedName>
</protein>
<dbReference type="Proteomes" id="UP001651880">
    <property type="component" value="Unassembled WGS sequence"/>
</dbReference>
<comment type="caution">
    <text evidence="4">The sequence shown here is derived from an EMBL/GenBank/DDBJ whole genome shotgun (WGS) entry which is preliminary data.</text>
</comment>
<dbReference type="SUPFAM" id="SSF117074">
    <property type="entry name" value="Hypothetical protein PA1324"/>
    <property type="match status" value="1"/>
</dbReference>
<sequence>MKYFKIKVKYLILLLIALSFLYASVPFAYSKIAKGYERKGKIEHAAVYYEKSLSLVPDFLKSGEDIYDYANTLSSGAMEHSLYKIFPYGHGGAGNNMVPTDEALNTAISLYKDLIENHSSDPWAKWAHIRLAEIYIYLGDYKEAEKYLMSGKTNADAGLIYVLYNSTGEYDKGINLLEDLIENNKSYFDMNYYDGLANLYIQSGKYDEAIYTYKQALNKTAEINKDSSEEYLIDKKEELKVKIKKAQEMEYNKEMEIKGIDSEMGECRGRVTVDGKGVEGVRVYIKDKEIYKDNYIGSTLDFPFTTTDKDGYYSIDDVLPGEYDIGIGIRPHEILGKAYLDNRDDQRILQSRGILLNDFEFKTSIEILTPDDEIKVSKDKLEISWKEYEGAESYSLVAGLMIEGSYGTSIFADKIKENKAVIDIKKVAPGFMGLASFNDENRPTPGTLLGMYGEGKVIYGVQAYDRNGKLISSSMPVIKTTKLPRHFVLITQKLEGDNLIKAEQYEKARDWFLNYLDKNPEDVHSLYVLSRYYEYCEEDYAKAKEYLNRLYQITKIEEYKSHMEGLSDK</sequence>
<evidence type="ECO:0000313" key="4">
    <source>
        <dbReference type="EMBL" id="MCQ1530044.1"/>
    </source>
</evidence>
<gene>
    <name evidence="4" type="ORF">LJD61_10865</name>
</gene>
<dbReference type="SMART" id="SM00028">
    <property type="entry name" value="TPR"/>
    <property type="match status" value="4"/>
</dbReference>
<dbReference type="Gene3D" id="1.25.40.10">
    <property type="entry name" value="Tetratricopeptide repeat domain"/>
    <property type="match status" value="3"/>
</dbReference>
<dbReference type="Pfam" id="PF13181">
    <property type="entry name" value="TPR_8"/>
    <property type="match status" value="1"/>
</dbReference>
<keyword evidence="2 3" id="KW-0802">TPR repeat</keyword>
<evidence type="ECO:0008006" key="6">
    <source>
        <dbReference type="Google" id="ProtNLM"/>
    </source>
</evidence>
<evidence type="ECO:0000256" key="3">
    <source>
        <dbReference type="PROSITE-ProRule" id="PRU00339"/>
    </source>
</evidence>
<reference evidence="4 5" key="1">
    <citation type="submission" date="2021-10" db="EMBL/GenBank/DDBJ databases">
        <title>Lutispora strain m25 sp. nov., a thermophilic, non-spore-forming bacterium isolated from a lab-scale methanogenic bioreactor digesting anaerobic sludge.</title>
        <authorList>
            <person name="El Houari A."/>
            <person name="Mcdonald J."/>
        </authorList>
    </citation>
    <scope>NUCLEOTIDE SEQUENCE [LARGE SCALE GENOMIC DNA]</scope>
    <source>
        <strain evidence="5">m25</strain>
    </source>
</reference>
<feature type="repeat" description="TPR" evidence="3">
    <location>
        <begin position="190"/>
        <end position="223"/>
    </location>
</feature>
<dbReference type="Gene3D" id="2.60.40.10">
    <property type="entry name" value="Immunoglobulins"/>
    <property type="match status" value="1"/>
</dbReference>
<dbReference type="InterPro" id="IPR019734">
    <property type="entry name" value="TPR_rpt"/>
</dbReference>
<organism evidence="4 5">
    <name type="scientific">Lutispora saccharofermentans</name>
    <dbReference type="NCBI Taxonomy" id="3024236"/>
    <lineage>
        <taxon>Bacteria</taxon>
        <taxon>Bacillati</taxon>
        <taxon>Bacillota</taxon>
        <taxon>Clostridia</taxon>
        <taxon>Lutisporales</taxon>
        <taxon>Lutisporaceae</taxon>
        <taxon>Lutispora</taxon>
    </lineage>
</organism>
<dbReference type="PANTHER" id="PTHR44943:SF8">
    <property type="entry name" value="TPR REPEAT-CONTAINING PROTEIN MJ0263"/>
    <property type="match status" value="1"/>
</dbReference>
<dbReference type="Pfam" id="PF13176">
    <property type="entry name" value="TPR_7"/>
    <property type="match status" value="1"/>
</dbReference>
<accession>A0ABT1NHG7</accession>
<feature type="repeat" description="TPR" evidence="3">
    <location>
        <begin position="26"/>
        <end position="59"/>
    </location>
</feature>
<dbReference type="PANTHER" id="PTHR44943">
    <property type="entry name" value="CELLULOSE SYNTHASE OPERON PROTEIN C"/>
    <property type="match status" value="1"/>
</dbReference>
<dbReference type="InterPro" id="IPR013783">
    <property type="entry name" value="Ig-like_fold"/>
</dbReference>
<evidence type="ECO:0000313" key="5">
    <source>
        <dbReference type="Proteomes" id="UP001651880"/>
    </source>
</evidence>
<dbReference type="RefSeq" id="WP_255227560.1">
    <property type="nucleotide sequence ID" value="NZ_JAJEKE010000008.1"/>
</dbReference>
<dbReference type="InterPro" id="IPR011990">
    <property type="entry name" value="TPR-like_helical_dom_sf"/>
</dbReference>
<keyword evidence="1" id="KW-0677">Repeat</keyword>
<dbReference type="EMBL" id="JAJEKE010000008">
    <property type="protein sequence ID" value="MCQ1530044.1"/>
    <property type="molecule type" value="Genomic_DNA"/>
</dbReference>
<dbReference type="PROSITE" id="PS50005">
    <property type="entry name" value="TPR"/>
    <property type="match status" value="2"/>
</dbReference>
<dbReference type="SUPFAM" id="SSF48452">
    <property type="entry name" value="TPR-like"/>
    <property type="match status" value="1"/>
</dbReference>
<evidence type="ECO:0000256" key="1">
    <source>
        <dbReference type="ARBA" id="ARBA00022737"/>
    </source>
</evidence>
<evidence type="ECO:0000256" key="2">
    <source>
        <dbReference type="ARBA" id="ARBA00022803"/>
    </source>
</evidence>